<dbReference type="AlphaFoldDB" id="A0A0A2MSU3"/>
<protein>
    <submittedName>
        <fullName evidence="1">Uncharacterized protein</fullName>
    </submittedName>
</protein>
<dbReference type="Proteomes" id="UP000030111">
    <property type="component" value="Unassembled WGS sequence"/>
</dbReference>
<evidence type="ECO:0000313" key="2">
    <source>
        <dbReference type="Proteomes" id="UP000030111"/>
    </source>
</evidence>
<dbReference type="RefSeq" id="WP_026991931.1">
    <property type="nucleotide sequence ID" value="NZ_JRLY01000001.1"/>
</dbReference>
<evidence type="ECO:0000313" key="1">
    <source>
        <dbReference type="EMBL" id="KGO94548.1"/>
    </source>
</evidence>
<dbReference type="OrthoDB" id="1494204at2"/>
<dbReference type="eggNOG" id="ENOG5030XSR">
    <property type="taxonomic scope" value="Bacteria"/>
</dbReference>
<organism evidence="1 2">
    <name type="scientific">Flavobacterium subsaxonicum WB 4.1-42 = DSM 21790</name>
    <dbReference type="NCBI Taxonomy" id="1121898"/>
    <lineage>
        <taxon>Bacteria</taxon>
        <taxon>Pseudomonadati</taxon>
        <taxon>Bacteroidota</taxon>
        <taxon>Flavobacteriia</taxon>
        <taxon>Flavobacteriales</taxon>
        <taxon>Flavobacteriaceae</taxon>
        <taxon>Flavobacterium</taxon>
    </lineage>
</organism>
<reference evidence="1 2" key="1">
    <citation type="submission" date="2013-09" db="EMBL/GenBank/DDBJ databases">
        <authorList>
            <person name="Zeng Z."/>
            <person name="Chen C."/>
        </authorList>
    </citation>
    <scope>NUCLEOTIDE SEQUENCE [LARGE SCALE GENOMIC DNA]</scope>
    <source>
        <strain evidence="1 2">WB 4.1-42</strain>
    </source>
</reference>
<gene>
    <name evidence="1" type="ORF">Q766_00020</name>
</gene>
<accession>A0A0A2MSU3</accession>
<proteinExistence type="predicted"/>
<keyword evidence="2" id="KW-1185">Reference proteome</keyword>
<dbReference type="STRING" id="1121898.GCA_000422725_00483"/>
<comment type="caution">
    <text evidence="1">The sequence shown here is derived from an EMBL/GenBank/DDBJ whole genome shotgun (WGS) entry which is preliminary data.</text>
</comment>
<sequence>MGNGLQTAIDLAWASGKFIDISKFSANAKGWQDAVQYAYCNGGILLHKYRVDLQEKDNFVLKEPLNAEHFVRNVLMHHDIQEYIERLKIEKSDPSFENAQQISGDLLSQYLIRILVDGGAYRSIVKKKATLIVSKFLQEEYQNRFKDLIIFTYKYLDADWFFDVAWDYSLLIFDTQKSEIMFIDLTDTD</sequence>
<name>A0A0A2MSU3_9FLAO</name>
<dbReference type="EMBL" id="JRLY01000001">
    <property type="protein sequence ID" value="KGO94548.1"/>
    <property type="molecule type" value="Genomic_DNA"/>
</dbReference>